<dbReference type="SUPFAM" id="SSF46689">
    <property type="entry name" value="Homeodomain-like"/>
    <property type="match status" value="1"/>
</dbReference>
<dbReference type="SUPFAM" id="SSF48498">
    <property type="entry name" value="Tetracyclin repressor-like, C-terminal domain"/>
    <property type="match status" value="1"/>
</dbReference>
<evidence type="ECO:0000259" key="5">
    <source>
        <dbReference type="PROSITE" id="PS50977"/>
    </source>
</evidence>
<dbReference type="PANTHER" id="PTHR30055:SF234">
    <property type="entry name" value="HTH-TYPE TRANSCRIPTIONAL REGULATOR BETI"/>
    <property type="match status" value="1"/>
</dbReference>
<keyword evidence="2 4" id="KW-0238">DNA-binding</keyword>
<dbReference type="Pfam" id="PF21597">
    <property type="entry name" value="TetR_C_43"/>
    <property type="match status" value="1"/>
</dbReference>
<dbReference type="Proteomes" id="UP000313066">
    <property type="component" value="Unassembled WGS sequence"/>
</dbReference>
<dbReference type="RefSeq" id="WP_139579370.1">
    <property type="nucleotide sequence ID" value="NZ_VDMA02000024.1"/>
</dbReference>
<evidence type="ECO:0000256" key="4">
    <source>
        <dbReference type="PROSITE-ProRule" id="PRU00335"/>
    </source>
</evidence>
<dbReference type="GO" id="GO:0000976">
    <property type="term" value="F:transcription cis-regulatory region binding"/>
    <property type="evidence" value="ECO:0007669"/>
    <property type="project" value="TreeGrafter"/>
</dbReference>
<dbReference type="InterPro" id="IPR001647">
    <property type="entry name" value="HTH_TetR"/>
</dbReference>
<dbReference type="GO" id="GO:0003700">
    <property type="term" value="F:DNA-binding transcription factor activity"/>
    <property type="evidence" value="ECO:0007669"/>
    <property type="project" value="TreeGrafter"/>
</dbReference>
<evidence type="ECO:0000256" key="1">
    <source>
        <dbReference type="ARBA" id="ARBA00023015"/>
    </source>
</evidence>
<evidence type="ECO:0000313" key="6">
    <source>
        <dbReference type="EMBL" id="KAB8180075.1"/>
    </source>
</evidence>
<protein>
    <submittedName>
        <fullName evidence="6">TetR family transcriptional regulator</fullName>
    </submittedName>
</protein>
<reference evidence="6 7" key="1">
    <citation type="submission" date="2019-10" db="EMBL/GenBank/DDBJ databases">
        <title>Nonomuraea sp. nov., isolated from Phyllanthus amarus.</title>
        <authorList>
            <person name="Klykleung N."/>
            <person name="Tanasupawat S."/>
        </authorList>
    </citation>
    <scope>NUCLEOTIDE SEQUENCE [LARGE SCALE GENOMIC DNA]</scope>
    <source>
        <strain evidence="6 7">CR1-09</strain>
    </source>
</reference>
<evidence type="ECO:0000256" key="3">
    <source>
        <dbReference type="ARBA" id="ARBA00023163"/>
    </source>
</evidence>
<dbReference type="Pfam" id="PF00440">
    <property type="entry name" value="TetR_N"/>
    <property type="match status" value="1"/>
</dbReference>
<feature type="DNA-binding region" description="H-T-H motif" evidence="4">
    <location>
        <begin position="32"/>
        <end position="51"/>
    </location>
</feature>
<dbReference type="AlphaFoldDB" id="A0A5N6BI19"/>
<dbReference type="PROSITE" id="PS50977">
    <property type="entry name" value="HTH_TETR_2"/>
    <property type="match status" value="1"/>
</dbReference>
<dbReference type="EMBL" id="VDMA02000024">
    <property type="protein sequence ID" value="KAB8180075.1"/>
    <property type="molecule type" value="Genomic_DNA"/>
</dbReference>
<accession>A0A5N6BI19</accession>
<dbReference type="InterPro" id="IPR050109">
    <property type="entry name" value="HTH-type_TetR-like_transc_reg"/>
</dbReference>
<feature type="domain" description="HTH tetR-type" evidence="5">
    <location>
        <begin position="11"/>
        <end position="69"/>
    </location>
</feature>
<proteinExistence type="predicted"/>
<keyword evidence="1" id="KW-0805">Transcription regulation</keyword>
<evidence type="ECO:0000256" key="2">
    <source>
        <dbReference type="ARBA" id="ARBA00023125"/>
    </source>
</evidence>
<comment type="caution">
    <text evidence="6">The sequence shown here is derived from an EMBL/GenBank/DDBJ whole genome shotgun (WGS) entry which is preliminary data.</text>
</comment>
<name>A0A5N6BI19_9ACTN</name>
<dbReference type="PANTHER" id="PTHR30055">
    <property type="entry name" value="HTH-TYPE TRANSCRIPTIONAL REGULATOR RUTR"/>
    <property type="match status" value="1"/>
</dbReference>
<dbReference type="Gene3D" id="1.10.357.10">
    <property type="entry name" value="Tetracycline Repressor, domain 2"/>
    <property type="match status" value="1"/>
</dbReference>
<dbReference type="InterPro" id="IPR036271">
    <property type="entry name" value="Tet_transcr_reg_TetR-rel_C_sf"/>
</dbReference>
<keyword evidence="3" id="KW-0804">Transcription</keyword>
<evidence type="ECO:0000313" key="7">
    <source>
        <dbReference type="Proteomes" id="UP000313066"/>
    </source>
</evidence>
<gene>
    <name evidence="6" type="ORF">FH610_034150</name>
</gene>
<dbReference type="InterPro" id="IPR009057">
    <property type="entry name" value="Homeodomain-like_sf"/>
</dbReference>
<sequence>MMTTQLRKDAARNWERIVATARDLVDQGAVLQLNDVARRAGLGVATVYRHFATPEALLETVAAPCLEALAAHGEQALADADPWRALEGFLSRIVEAQVTDPALPPVAAATTDTLPRTTELKESLASAGTTLLGRARDARVVRSDLAAADLVPLMCGIAHAVTVHGGTPTDRIDTAHRYLATLLEGMRATPPNT</sequence>
<organism evidence="6 7">
    <name type="scientific">Microbispora catharanthi</name>
    <dbReference type="NCBI Taxonomy" id="1712871"/>
    <lineage>
        <taxon>Bacteria</taxon>
        <taxon>Bacillati</taxon>
        <taxon>Actinomycetota</taxon>
        <taxon>Actinomycetes</taxon>
        <taxon>Streptosporangiales</taxon>
        <taxon>Streptosporangiaceae</taxon>
        <taxon>Microbispora</taxon>
    </lineage>
</organism>
<keyword evidence="7" id="KW-1185">Reference proteome</keyword>
<dbReference type="InterPro" id="IPR049445">
    <property type="entry name" value="TetR_SbtR-like_C"/>
</dbReference>